<name>A0A813J5Z7_POLGL</name>
<organism evidence="2 3">
    <name type="scientific">Polarella glacialis</name>
    <name type="common">Dinoflagellate</name>
    <dbReference type="NCBI Taxonomy" id="89957"/>
    <lineage>
        <taxon>Eukaryota</taxon>
        <taxon>Sar</taxon>
        <taxon>Alveolata</taxon>
        <taxon>Dinophyceae</taxon>
        <taxon>Suessiales</taxon>
        <taxon>Suessiaceae</taxon>
        <taxon>Polarella</taxon>
    </lineage>
</organism>
<feature type="compositionally biased region" description="Basic and acidic residues" evidence="1">
    <location>
        <begin position="153"/>
        <end position="163"/>
    </location>
</feature>
<feature type="compositionally biased region" description="Polar residues" evidence="1">
    <location>
        <begin position="80"/>
        <end position="90"/>
    </location>
</feature>
<sequence length="187" mass="21482">MTARSFAQERQQWESQATRRTGKLMFIRWYLYQQQWEFSLMFTCAVVADAPARQKDIDDGDAESVSPNVRAGAFRGTATEADSTTGLWNSEETEERRRRRRRRRAADTAGGNGATWRTTTTATEREQKRSWRDPQADSLTMNADDTLTTVVEGGRETKREAKEARRRRRIRRVDSTVADSQAGAEPW</sequence>
<accession>A0A813J5Z7</accession>
<evidence type="ECO:0000313" key="2">
    <source>
        <dbReference type="EMBL" id="CAE8669946.1"/>
    </source>
</evidence>
<proteinExistence type="predicted"/>
<feature type="compositionally biased region" description="Basic and acidic residues" evidence="1">
    <location>
        <begin position="123"/>
        <end position="135"/>
    </location>
</feature>
<evidence type="ECO:0000313" key="3">
    <source>
        <dbReference type="Proteomes" id="UP000626109"/>
    </source>
</evidence>
<reference evidence="2" key="1">
    <citation type="submission" date="2021-02" db="EMBL/GenBank/DDBJ databases">
        <authorList>
            <person name="Dougan E. K."/>
            <person name="Rhodes N."/>
            <person name="Thang M."/>
            <person name="Chan C."/>
        </authorList>
    </citation>
    <scope>NUCLEOTIDE SEQUENCE</scope>
</reference>
<dbReference type="EMBL" id="CAJNNW010022909">
    <property type="protein sequence ID" value="CAE8669946.1"/>
    <property type="molecule type" value="Genomic_DNA"/>
</dbReference>
<evidence type="ECO:0000256" key="1">
    <source>
        <dbReference type="SAM" id="MobiDB-lite"/>
    </source>
</evidence>
<comment type="caution">
    <text evidence="2">The sequence shown here is derived from an EMBL/GenBank/DDBJ whole genome shotgun (WGS) entry which is preliminary data.</text>
</comment>
<feature type="non-terminal residue" evidence="2">
    <location>
        <position position="187"/>
    </location>
</feature>
<dbReference type="Proteomes" id="UP000626109">
    <property type="component" value="Unassembled WGS sequence"/>
</dbReference>
<feature type="region of interest" description="Disordered" evidence="1">
    <location>
        <begin position="73"/>
        <end position="187"/>
    </location>
</feature>
<dbReference type="AlphaFoldDB" id="A0A813J5Z7"/>
<protein>
    <submittedName>
        <fullName evidence="2">Uncharacterized protein</fullName>
    </submittedName>
</protein>
<feature type="compositionally biased region" description="Polar residues" evidence="1">
    <location>
        <begin position="137"/>
        <end position="149"/>
    </location>
</feature>
<gene>
    <name evidence="2" type="ORF">PGLA2088_LOCUS17329</name>
</gene>